<feature type="region of interest" description="Disordered" evidence="1">
    <location>
        <begin position="58"/>
        <end position="119"/>
    </location>
</feature>
<accession>A0AAD9LZL6</accession>
<reference evidence="2" key="1">
    <citation type="submission" date="2021-06" db="EMBL/GenBank/DDBJ databases">
        <title>Comparative genomics, transcriptomics and evolutionary studies reveal genomic signatures of adaptation to plant cell wall in hemibiotrophic fungi.</title>
        <authorList>
            <consortium name="DOE Joint Genome Institute"/>
            <person name="Baroncelli R."/>
            <person name="Diaz J.F."/>
            <person name="Benocci T."/>
            <person name="Peng M."/>
            <person name="Battaglia E."/>
            <person name="Haridas S."/>
            <person name="Andreopoulos W."/>
            <person name="Labutti K."/>
            <person name="Pangilinan J."/>
            <person name="Floch G.L."/>
            <person name="Makela M.R."/>
            <person name="Henrissat B."/>
            <person name="Grigoriev I.V."/>
            <person name="Crouch J.A."/>
            <person name="De Vries R.P."/>
            <person name="Sukno S.A."/>
            <person name="Thon M.R."/>
        </authorList>
    </citation>
    <scope>NUCLEOTIDE SEQUENCE</scope>
    <source>
        <strain evidence="2">MAFF235873</strain>
    </source>
</reference>
<protein>
    <submittedName>
        <fullName evidence="2">Uncharacterized protein</fullName>
    </submittedName>
</protein>
<evidence type="ECO:0000256" key="1">
    <source>
        <dbReference type="SAM" id="MobiDB-lite"/>
    </source>
</evidence>
<evidence type="ECO:0000313" key="3">
    <source>
        <dbReference type="Proteomes" id="UP001232148"/>
    </source>
</evidence>
<dbReference type="EMBL" id="MU842907">
    <property type="protein sequence ID" value="KAK2026789.1"/>
    <property type="molecule type" value="Genomic_DNA"/>
</dbReference>
<proteinExistence type="predicted"/>
<name>A0AAD9LZL6_9PEZI</name>
<comment type="caution">
    <text evidence="2">The sequence shown here is derived from an EMBL/GenBank/DDBJ whole genome shotgun (WGS) entry which is preliminary data.</text>
</comment>
<organism evidence="2 3">
    <name type="scientific">Colletotrichum zoysiae</name>
    <dbReference type="NCBI Taxonomy" id="1216348"/>
    <lineage>
        <taxon>Eukaryota</taxon>
        <taxon>Fungi</taxon>
        <taxon>Dikarya</taxon>
        <taxon>Ascomycota</taxon>
        <taxon>Pezizomycotina</taxon>
        <taxon>Sordariomycetes</taxon>
        <taxon>Hypocreomycetidae</taxon>
        <taxon>Glomerellales</taxon>
        <taxon>Glomerellaceae</taxon>
        <taxon>Colletotrichum</taxon>
        <taxon>Colletotrichum graminicola species complex</taxon>
    </lineage>
</organism>
<gene>
    <name evidence="2" type="ORF">LX32DRAFT_9299</name>
</gene>
<dbReference type="Proteomes" id="UP001232148">
    <property type="component" value="Unassembled WGS sequence"/>
</dbReference>
<feature type="compositionally biased region" description="Polar residues" evidence="1">
    <location>
        <begin position="1"/>
        <end position="11"/>
    </location>
</feature>
<dbReference type="AlphaFoldDB" id="A0AAD9LZL6"/>
<feature type="compositionally biased region" description="Low complexity" evidence="1">
    <location>
        <begin position="86"/>
        <end position="98"/>
    </location>
</feature>
<feature type="region of interest" description="Disordered" evidence="1">
    <location>
        <begin position="1"/>
        <end position="31"/>
    </location>
</feature>
<evidence type="ECO:0000313" key="2">
    <source>
        <dbReference type="EMBL" id="KAK2026789.1"/>
    </source>
</evidence>
<sequence>MFAQSRASSNLRVGRPGRLSHIRSKSRCSLPPSPVQALLYSSFILAAFLLASLPCVRSPPSPTSAAATAVHPVLSQPNPPLPSHPSPLARPQQQQTRAPRARRTDRPASPHVTYHYRVP</sequence>
<keyword evidence="3" id="KW-1185">Reference proteome</keyword>